<dbReference type="AlphaFoldDB" id="B6GB68"/>
<dbReference type="HOGENOM" id="CLU_1286999_0_0_11"/>
<reference evidence="1 2" key="2">
    <citation type="submission" date="2008-10" db="EMBL/GenBank/DDBJ databases">
        <authorList>
            <person name="Fulton L."/>
            <person name="Clifton S."/>
            <person name="Fulton B."/>
            <person name="Xu J."/>
            <person name="Minx P."/>
            <person name="Pepin K.H."/>
            <person name="Johnson M."/>
            <person name="Thiruvilangam P."/>
            <person name="Bhonagiri V."/>
            <person name="Nash W.E."/>
            <person name="Mardis E.R."/>
            <person name="Wilson R.K."/>
        </authorList>
    </citation>
    <scope>NUCLEOTIDE SEQUENCE [LARGE SCALE GENOMIC DNA]</scope>
    <source>
        <strain evidence="1 2">DSM 13279</strain>
    </source>
</reference>
<accession>B6GB68</accession>
<name>B6GB68_9ACTN</name>
<dbReference type="EMBL" id="ABXJ01000069">
    <property type="protein sequence ID" value="EEA90562.1"/>
    <property type="molecule type" value="Genomic_DNA"/>
</dbReference>
<proteinExistence type="predicted"/>
<dbReference type="STRING" id="445975.COLSTE_01326"/>
<protein>
    <submittedName>
        <fullName evidence="1">Uncharacterized protein</fullName>
    </submittedName>
</protein>
<evidence type="ECO:0000313" key="2">
    <source>
        <dbReference type="Proteomes" id="UP000003560"/>
    </source>
</evidence>
<gene>
    <name evidence="1" type="ORF">COLSTE_01326</name>
</gene>
<organism evidence="1 2">
    <name type="scientific">Collinsella stercoris DSM 13279</name>
    <dbReference type="NCBI Taxonomy" id="445975"/>
    <lineage>
        <taxon>Bacteria</taxon>
        <taxon>Bacillati</taxon>
        <taxon>Actinomycetota</taxon>
        <taxon>Coriobacteriia</taxon>
        <taxon>Coriobacteriales</taxon>
        <taxon>Coriobacteriaceae</taxon>
        <taxon>Collinsella</taxon>
    </lineage>
</organism>
<sequence>MAAQFPHSEDADPACGFTIGLALLDASTGKLGAALLHLADDLEEALGVYERTFAPQQPDGIAQARDIRVQRIVPPIPSAAESTGPEEAARIAGAFPGHVRPLYALAATDAYACTPAEHALMRLTASCREAGVPWGGGLACGGGSLIEPCARGPRMGRMRRARSERIDQLIAAIRSRRAVNDMIDGPASGILLAPCPLPAPLYPLATNFYERHCP</sequence>
<dbReference type="eggNOG" id="COG0655">
    <property type="taxonomic scope" value="Bacteria"/>
</dbReference>
<evidence type="ECO:0000313" key="1">
    <source>
        <dbReference type="EMBL" id="EEA90562.1"/>
    </source>
</evidence>
<comment type="caution">
    <text evidence="1">The sequence shown here is derived from an EMBL/GenBank/DDBJ whole genome shotgun (WGS) entry which is preliminary data.</text>
</comment>
<keyword evidence="2" id="KW-1185">Reference proteome</keyword>
<dbReference type="GeneID" id="98001754"/>
<dbReference type="Proteomes" id="UP000003560">
    <property type="component" value="Unassembled WGS sequence"/>
</dbReference>
<reference evidence="1 2" key="1">
    <citation type="submission" date="2008-10" db="EMBL/GenBank/DDBJ databases">
        <title>Draft genome sequence of Collinsella stercoris (DSM 13279).</title>
        <authorList>
            <person name="Sudarsanam P."/>
            <person name="Ley R."/>
            <person name="Guruge J."/>
            <person name="Turnbaugh P.J."/>
            <person name="Mahowald M."/>
            <person name="Liep D."/>
            <person name="Gordon J."/>
        </authorList>
    </citation>
    <scope>NUCLEOTIDE SEQUENCE [LARGE SCALE GENOMIC DNA]</scope>
    <source>
        <strain evidence="1 2">DSM 13279</strain>
    </source>
</reference>
<dbReference type="OrthoDB" id="9952693at2"/>
<dbReference type="RefSeq" id="WP_006720971.1">
    <property type="nucleotide sequence ID" value="NZ_CP085935.1"/>
</dbReference>